<evidence type="ECO:0000259" key="1">
    <source>
        <dbReference type="Pfam" id="PF04083"/>
    </source>
</evidence>
<gene>
    <name evidence="2" type="ORF">PFISCL1PPCAC_12756</name>
</gene>
<dbReference type="InterPro" id="IPR029058">
    <property type="entry name" value="AB_hydrolase_fold"/>
</dbReference>
<dbReference type="GO" id="GO:0006629">
    <property type="term" value="P:lipid metabolic process"/>
    <property type="evidence" value="ECO:0007669"/>
    <property type="project" value="InterPro"/>
</dbReference>
<dbReference type="Gene3D" id="3.40.50.1820">
    <property type="entry name" value="alpha/beta hydrolase"/>
    <property type="match status" value="1"/>
</dbReference>
<accession>A0AAV5VUM4</accession>
<feature type="non-terminal residue" evidence="2">
    <location>
        <position position="197"/>
    </location>
</feature>
<protein>
    <recommendedName>
        <fullName evidence="1">Partial AB-hydrolase lipase domain-containing protein</fullName>
    </recommendedName>
</protein>
<dbReference type="Proteomes" id="UP001432322">
    <property type="component" value="Unassembled WGS sequence"/>
</dbReference>
<dbReference type="InterPro" id="IPR006693">
    <property type="entry name" value="AB_hydrolase_lipase"/>
</dbReference>
<feature type="domain" description="Partial AB-hydrolase lipase" evidence="1">
    <location>
        <begin position="2"/>
        <end position="63"/>
    </location>
</feature>
<name>A0AAV5VUM4_9BILA</name>
<organism evidence="2 3">
    <name type="scientific">Pristionchus fissidentatus</name>
    <dbReference type="NCBI Taxonomy" id="1538716"/>
    <lineage>
        <taxon>Eukaryota</taxon>
        <taxon>Metazoa</taxon>
        <taxon>Ecdysozoa</taxon>
        <taxon>Nematoda</taxon>
        <taxon>Chromadorea</taxon>
        <taxon>Rhabditida</taxon>
        <taxon>Rhabditina</taxon>
        <taxon>Diplogasteromorpha</taxon>
        <taxon>Diplogasteroidea</taxon>
        <taxon>Neodiplogasteridae</taxon>
        <taxon>Pristionchus</taxon>
    </lineage>
</organism>
<feature type="non-terminal residue" evidence="2">
    <location>
        <position position="1"/>
    </location>
</feature>
<dbReference type="AlphaFoldDB" id="A0AAV5VUM4"/>
<dbReference type="EMBL" id="BTSY01000004">
    <property type="protein sequence ID" value="GMT21459.1"/>
    <property type="molecule type" value="Genomic_DNA"/>
</dbReference>
<dbReference type="Pfam" id="PF04083">
    <property type="entry name" value="Abhydro_lipase"/>
    <property type="match status" value="1"/>
</dbReference>
<comment type="caution">
    <text evidence="2">The sequence shown here is derived from an EMBL/GenBank/DDBJ whole genome shotgun (WGS) entry which is preliminary data.</text>
</comment>
<dbReference type="SUPFAM" id="SSF53474">
    <property type="entry name" value="alpha/beta-Hydrolases"/>
    <property type="match status" value="1"/>
</dbReference>
<reference evidence="2" key="1">
    <citation type="submission" date="2023-10" db="EMBL/GenBank/DDBJ databases">
        <title>Genome assembly of Pristionchus species.</title>
        <authorList>
            <person name="Yoshida K."/>
            <person name="Sommer R.J."/>
        </authorList>
    </citation>
    <scope>NUCLEOTIDE SEQUENCE</scope>
    <source>
        <strain evidence="2">RS5133</strain>
    </source>
</reference>
<keyword evidence="3" id="KW-1185">Reference proteome</keyword>
<sequence>VEIVRHWGYPAESLDATTSDGYILSMIRIPHGRAQEGTAAPCNRTPILLVHGLFEDAAAFIMNPPISSAGMILADAGFDVFILNSRGTPDSQRHTNMTSDDPRFWEFTMDNMANYDVPAAIDRALQVNGADSLYYVGHSQGTVVAFLMLAENPAYNAKTAQVRAMFELCPAGSLHYMKGAGRFLIELGTSFSPLFDV</sequence>
<evidence type="ECO:0000313" key="3">
    <source>
        <dbReference type="Proteomes" id="UP001432322"/>
    </source>
</evidence>
<evidence type="ECO:0000313" key="2">
    <source>
        <dbReference type="EMBL" id="GMT21459.1"/>
    </source>
</evidence>
<proteinExistence type="predicted"/>
<dbReference type="PANTHER" id="PTHR11005">
    <property type="entry name" value="LYSOSOMAL ACID LIPASE-RELATED"/>
    <property type="match status" value="1"/>
</dbReference>